<dbReference type="AlphaFoldDB" id="A0A2P0QEV9"/>
<sequence length="38" mass="4318">MMLHIDYAEKSNTVTNAPSLWIVSYDQTEKGLKDETTS</sequence>
<organism evidence="1">
    <name type="scientific">Pseudomonas syringae pv. actinidiae</name>
    <dbReference type="NCBI Taxonomy" id="103796"/>
    <lineage>
        <taxon>Bacteria</taxon>
        <taxon>Pseudomonadati</taxon>
        <taxon>Pseudomonadota</taxon>
        <taxon>Gammaproteobacteria</taxon>
        <taxon>Pseudomonadales</taxon>
        <taxon>Pseudomonadaceae</taxon>
        <taxon>Pseudomonas</taxon>
        <taxon>Pseudomonas syringae</taxon>
    </lineage>
</organism>
<dbReference type="EMBL" id="KX009061">
    <property type="protein sequence ID" value="ARO45015.1"/>
    <property type="molecule type" value="Genomic_DNA"/>
</dbReference>
<evidence type="ECO:0000313" key="3">
    <source>
        <dbReference type="EMBL" id="ARO45109.1"/>
    </source>
</evidence>
<accession>A0A2P0QEV9</accession>
<proteinExistence type="predicted"/>
<evidence type="ECO:0000313" key="2">
    <source>
        <dbReference type="EMBL" id="ARO45015.1"/>
    </source>
</evidence>
<reference evidence="1" key="1">
    <citation type="submission" date="2016-03" db="EMBL/GenBank/DDBJ databases">
        <title>The evolution of Pseudomonas syringae pv. actinidiae in New Zealand.</title>
        <authorList>
            <person name="Taiaroa G."/>
            <person name="Poulter R.T.M."/>
            <person name="Lamont I."/>
            <person name="Stockwell P."/>
            <person name="Butler M.I."/>
        </authorList>
    </citation>
    <scope>NUCLEOTIDE SEQUENCE</scope>
    <source>
        <strain evidence="3">B4A</strain>
        <strain evidence="1">RT594</strain>
        <strain evidence="2">RT652</strain>
        <plasmid evidence="3">pUR_B4A</plasmid>
        <plasmid evidence="1">pUR_RT594</plasmid>
        <plasmid evidence="2">pUR_RT652</plasmid>
    </source>
</reference>
<geneLocation type="plasmid" evidence="2">
    <name>pUR_RT652</name>
</geneLocation>
<name>A0A2P0QEV9_PSESF</name>
<dbReference type="EMBL" id="KX009062">
    <property type="protein sequence ID" value="ARO45109.1"/>
    <property type="molecule type" value="Genomic_DNA"/>
</dbReference>
<geneLocation type="plasmid" evidence="3">
    <name>pUR_B4A</name>
</geneLocation>
<keyword evidence="1" id="KW-0614">Plasmid</keyword>
<evidence type="ECO:0000313" key="1">
    <source>
        <dbReference type="EMBL" id="ARO44914.1"/>
    </source>
</evidence>
<geneLocation type="plasmid" evidence="1">
    <name>pUR_RT594</name>
</geneLocation>
<dbReference type="EMBL" id="KX009060">
    <property type="protein sequence ID" value="ARO44914.1"/>
    <property type="molecule type" value="Genomic_DNA"/>
</dbReference>
<protein>
    <submittedName>
        <fullName evidence="1">Uncharacterized protein</fullName>
    </submittedName>
</protein>